<comment type="subcellular location">
    <subcellularLocation>
        <location evidence="1">Cytoplasm</location>
        <location evidence="1">Cytoskeleton</location>
    </subcellularLocation>
</comment>
<dbReference type="SUPFAM" id="SSF69060">
    <property type="entry name" value="Arp2/3 complex 21 kDa subunit ARPC3"/>
    <property type="match status" value="1"/>
</dbReference>
<dbReference type="Proteomes" id="UP001177023">
    <property type="component" value="Unassembled WGS sequence"/>
</dbReference>
<keyword evidence="4" id="KW-0009">Actin-binding</keyword>
<dbReference type="PIRSF" id="PIRSF016315">
    <property type="entry name" value="ARP2/3_P21-Arc"/>
    <property type="match status" value="1"/>
</dbReference>
<dbReference type="AlphaFoldDB" id="A0AA36DKW0"/>
<evidence type="ECO:0008006" key="8">
    <source>
        <dbReference type="Google" id="ProtNLM"/>
    </source>
</evidence>
<evidence type="ECO:0000256" key="2">
    <source>
        <dbReference type="ARBA" id="ARBA00010856"/>
    </source>
</evidence>
<protein>
    <recommendedName>
        <fullName evidence="8">Actin-related protein 2/3 complex subunit 3</fullName>
    </recommendedName>
</protein>
<dbReference type="GO" id="GO:0003779">
    <property type="term" value="F:actin binding"/>
    <property type="evidence" value="ECO:0007669"/>
    <property type="project" value="UniProtKB-KW"/>
</dbReference>
<dbReference type="EMBL" id="CATQJA010002710">
    <property type="protein sequence ID" value="CAJ0587911.1"/>
    <property type="molecule type" value="Genomic_DNA"/>
</dbReference>
<accession>A0AA36DKW0</accession>
<reference evidence="6" key="1">
    <citation type="submission" date="2023-06" db="EMBL/GenBank/DDBJ databases">
        <authorList>
            <person name="Delattre M."/>
        </authorList>
    </citation>
    <scope>NUCLEOTIDE SEQUENCE</scope>
    <source>
        <strain evidence="6">AF72</strain>
    </source>
</reference>
<keyword evidence="7" id="KW-1185">Reference proteome</keyword>
<dbReference type="GO" id="GO:0030833">
    <property type="term" value="P:regulation of actin filament polymerization"/>
    <property type="evidence" value="ECO:0007669"/>
    <property type="project" value="InterPro"/>
</dbReference>
<keyword evidence="3" id="KW-0963">Cytoplasm</keyword>
<dbReference type="GO" id="GO:0034314">
    <property type="term" value="P:Arp2/3 complex-mediated actin nucleation"/>
    <property type="evidence" value="ECO:0007669"/>
    <property type="project" value="InterPro"/>
</dbReference>
<dbReference type="Pfam" id="PF04062">
    <property type="entry name" value="P21-Arc"/>
    <property type="match status" value="1"/>
</dbReference>
<dbReference type="GO" id="GO:0005885">
    <property type="term" value="C:Arp2/3 protein complex"/>
    <property type="evidence" value="ECO:0007669"/>
    <property type="project" value="InterPro"/>
</dbReference>
<comment type="similarity">
    <text evidence="2">Belongs to the ARPC3 family.</text>
</comment>
<evidence type="ECO:0000313" key="6">
    <source>
        <dbReference type="EMBL" id="CAJ0587911.1"/>
    </source>
</evidence>
<feature type="non-terminal residue" evidence="6">
    <location>
        <position position="178"/>
    </location>
</feature>
<proteinExistence type="inferred from homology"/>
<keyword evidence="5" id="KW-0206">Cytoskeleton</keyword>
<evidence type="ECO:0000256" key="3">
    <source>
        <dbReference type="ARBA" id="ARBA00022490"/>
    </source>
</evidence>
<dbReference type="PANTHER" id="PTHR12391">
    <property type="entry name" value="ARP2/3 COMPLEX 21 KD SUBUNIT"/>
    <property type="match status" value="1"/>
</dbReference>
<gene>
    <name evidence="6" type="ORF">MSPICULIGERA_LOCUS25864</name>
</gene>
<dbReference type="InterPro" id="IPR036753">
    <property type="entry name" value="ARPC3_sf"/>
</dbReference>
<dbReference type="InterPro" id="IPR007204">
    <property type="entry name" value="ARPC3"/>
</dbReference>
<evidence type="ECO:0000256" key="4">
    <source>
        <dbReference type="ARBA" id="ARBA00023203"/>
    </source>
</evidence>
<comment type="caution">
    <text evidence="6">The sequence shown here is derived from an EMBL/GenBank/DDBJ whole genome shotgun (WGS) entry which is preliminary data.</text>
</comment>
<evidence type="ECO:0000256" key="5">
    <source>
        <dbReference type="ARBA" id="ARBA00023212"/>
    </source>
</evidence>
<evidence type="ECO:0000313" key="7">
    <source>
        <dbReference type="Proteomes" id="UP001177023"/>
    </source>
</evidence>
<name>A0AA36DKW0_9BILA</name>
<organism evidence="6 7">
    <name type="scientific">Mesorhabditis spiculigera</name>
    <dbReference type="NCBI Taxonomy" id="96644"/>
    <lineage>
        <taxon>Eukaryota</taxon>
        <taxon>Metazoa</taxon>
        <taxon>Ecdysozoa</taxon>
        <taxon>Nematoda</taxon>
        <taxon>Chromadorea</taxon>
        <taxon>Rhabditida</taxon>
        <taxon>Rhabditina</taxon>
        <taxon>Rhabditomorpha</taxon>
        <taxon>Rhabditoidea</taxon>
        <taxon>Rhabditidae</taxon>
        <taxon>Mesorhabditinae</taxon>
        <taxon>Mesorhabditis</taxon>
    </lineage>
</organism>
<sequence>MPAYNSHMDSKQSIGNMALHPLRTTFKGPAPQTQDEDIIDEALTYFKANVFFRHFEIKSSSDRTLLFITLYTTECLRKLQNSPNKAQGLKDLHVLALSNVVPIPGEAAFPLNSFFHSPKDKNEEEVMRAYLQQIKQEVGLRLCELAFPVPNERASKWWLCFSKRRFLNKYLISPGVTI</sequence>
<evidence type="ECO:0000256" key="1">
    <source>
        <dbReference type="ARBA" id="ARBA00004245"/>
    </source>
</evidence>
<dbReference type="Gene3D" id="1.10.1760.10">
    <property type="entry name" value="Actin-related protein 2/3 complex subunit 3"/>
    <property type="match status" value="1"/>
</dbReference>